<comment type="caution">
    <text evidence="1">The sequence shown here is derived from an EMBL/GenBank/DDBJ whole genome shotgun (WGS) entry which is preliminary data.</text>
</comment>
<dbReference type="EMBL" id="SNVX01000012">
    <property type="protein sequence ID" value="TDN55965.1"/>
    <property type="molecule type" value="Genomic_DNA"/>
</dbReference>
<keyword evidence="2" id="KW-1185">Reference proteome</keyword>
<dbReference type="InterPro" id="IPR037026">
    <property type="entry name" value="Vgr_OB-fold_dom_sf"/>
</dbReference>
<dbReference type="AlphaFoldDB" id="A0A4R6ECT0"/>
<proteinExistence type="predicted"/>
<dbReference type="Proteomes" id="UP000295530">
    <property type="component" value="Unassembled WGS sequence"/>
</dbReference>
<protein>
    <submittedName>
        <fullName evidence="1">Uncharacterized protein</fullName>
    </submittedName>
</protein>
<evidence type="ECO:0000313" key="1">
    <source>
        <dbReference type="EMBL" id="TDN55965.1"/>
    </source>
</evidence>
<dbReference type="RefSeq" id="WP_345770214.1">
    <property type="nucleotide sequence ID" value="NZ_SNVX01000012.1"/>
</dbReference>
<sequence length="66" mass="7543">MARVTSTKANDEYAHLNPNGLYWVKFDADRDGKSQEYETMLVRLVKHGCEAETEVAGVRLERRDGD</sequence>
<evidence type="ECO:0000313" key="2">
    <source>
        <dbReference type="Proteomes" id="UP000295530"/>
    </source>
</evidence>
<dbReference type="Gene3D" id="2.40.50.230">
    <property type="entry name" value="Gp5 N-terminal domain"/>
    <property type="match status" value="1"/>
</dbReference>
<gene>
    <name evidence="1" type="ORF">EC847_1129</name>
</gene>
<name>A0A4R6ECT0_SCAGO</name>
<accession>A0A4R6ECT0</accession>
<dbReference type="SUPFAM" id="SSF69255">
    <property type="entry name" value="gp5 N-terminal domain-like"/>
    <property type="match status" value="1"/>
</dbReference>
<reference evidence="1 2" key="1">
    <citation type="submission" date="2019-03" db="EMBL/GenBank/DDBJ databases">
        <title>Genomic analyses of the natural microbiome of Caenorhabditis elegans.</title>
        <authorList>
            <person name="Samuel B."/>
        </authorList>
    </citation>
    <scope>NUCLEOTIDE SEQUENCE [LARGE SCALE GENOMIC DNA]</scope>
    <source>
        <strain evidence="1 2">BIGb0156</strain>
    </source>
</reference>
<organism evidence="1 2">
    <name type="scientific">Scandinavium goeteborgense</name>
    <dbReference type="NCBI Taxonomy" id="1851514"/>
    <lineage>
        <taxon>Bacteria</taxon>
        <taxon>Pseudomonadati</taxon>
        <taxon>Pseudomonadota</taxon>
        <taxon>Gammaproteobacteria</taxon>
        <taxon>Enterobacterales</taxon>
        <taxon>Enterobacteriaceae</taxon>
        <taxon>Scandinavium</taxon>
    </lineage>
</organism>